<evidence type="ECO:0000313" key="1">
    <source>
        <dbReference type="EMBL" id="CAI9162760.1"/>
    </source>
</evidence>
<accession>A0ABN8YME8</accession>
<dbReference type="EMBL" id="OX459957">
    <property type="protein sequence ID" value="CAI9162760.1"/>
    <property type="molecule type" value="Genomic_DNA"/>
</dbReference>
<proteinExistence type="predicted"/>
<keyword evidence="2" id="KW-1185">Reference proteome</keyword>
<dbReference type="Proteomes" id="UP001176941">
    <property type="component" value="Chromosome 21"/>
</dbReference>
<sequence length="101" mass="11508">MPSSRGDQSRKKIRGEKTALLLPPSKKEGYFLVGHHQVEFAEQIHYTIKKECFYADFCFIQDGVTGTRVSFLPEATKISDQTYETPTLKTLEHQATKESDP</sequence>
<organism evidence="1 2">
    <name type="scientific">Rangifer tarandus platyrhynchus</name>
    <name type="common">Svalbard reindeer</name>
    <dbReference type="NCBI Taxonomy" id="3082113"/>
    <lineage>
        <taxon>Eukaryota</taxon>
        <taxon>Metazoa</taxon>
        <taxon>Chordata</taxon>
        <taxon>Craniata</taxon>
        <taxon>Vertebrata</taxon>
        <taxon>Euteleostomi</taxon>
        <taxon>Mammalia</taxon>
        <taxon>Eutheria</taxon>
        <taxon>Laurasiatheria</taxon>
        <taxon>Artiodactyla</taxon>
        <taxon>Ruminantia</taxon>
        <taxon>Pecora</taxon>
        <taxon>Cervidae</taxon>
        <taxon>Odocoileinae</taxon>
        <taxon>Rangifer</taxon>
    </lineage>
</organism>
<evidence type="ECO:0000313" key="2">
    <source>
        <dbReference type="Proteomes" id="UP001176941"/>
    </source>
</evidence>
<gene>
    <name evidence="1" type="ORF">MRATA1EN1_LOCUS11722</name>
</gene>
<protein>
    <submittedName>
        <fullName evidence="1">Uncharacterized protein</fullName>
    </submittedName>
</protein>
<name>A0ABN8YME8_RANTA</name>
<reference evidence="1" key="1">
    <citation type="submission" date="2023-04" db="EMBL/GenBank/DDBJ databases">
        <authorList>
            <consortium name="ELIXIR-Norway"/>
        </authorList>
    </citation>
    <scope>NUCLEOTIDE SEQUENCE [LARGE SCALE GENOMIC DNA]</scope>
</reference>